<sequence length="760" mass="85747">MYKNITRFILALLLATLLLPMISPTANASSPMRSNTPYRVNGAQFVDGSGNPVFLIGANYEGHNDRAWLMWDNSRFDPNLINQDFEIASKGGINTLRVFIQSQLRDSLNYGDWGKLDTVVNLAQRHGLALLITFQDYSQPDLLTEADLDRRIAARYAGNPAIFGYDLRNELSFGEIAAGRYPVNMGVPLLSDELIRGYGERYPLGYVSSMRTSAYGKLSIPAYMDDRTAYYFWNALKIWEEFRNAAISWQVAHTSKTLMDFMDAPESGNWQGFYNLVSRTLDVWMQIRIGAIRNADSAALVTLGWNEPLLARMPANNQLNFISYHNFPSEGYDGVISTLSFLESLRTQFKDRPVVLEEFGYSNLRFDGSSLPQNTTASYETAIWAYLNWRGFGGGYKWMLSNFTPGINKFEAGLGLLDDNNQPKLSFYALSALASYFGSEQYQSTMSMNTLQPSGREVIYSFTASRGVFTSATNFQYGAVTIQQEQISPFAVWWNNSVQPELYITAGSPGEVTVDLQALFPNRDPKLPFRLIQPNGQRIQFTNDSGILNLKVQPGAAYALTQFDKSETARAQGGSSLLFAETGHTLGGAFRYYWERNGGLSMYGYPITEEFTEQNPQDGKTYTVQYFERARFEYHPENHGTQYEVLLGHLGRAIISGREGEAPFQSVPRPSTSNRLYFSETGHTLGSGFRSYWEKNGGLAQFGFPLSEEFSEVNPNDGKTYAVQYFERARFEYHPENRGTPYEVLLGQLGMQILKQRGWL</sequence>
<dbReference type="InterPro" id="IPR017853">
    <property type="entry name" value="GH"/>
</dbReference>
<accession>A0A8T7M6K5</accession>
<dbReference type="Gene3D" id="3.20.20.80">
    <property type="entry name" value="Glycosidases"/>
    <property type="match status" value="1"/>
</dbReference>
<protein>
    <recommendedName>
        <fullName evidence="6">Glycoside hydrolase family 5 domain-containing protein</fullName>
    </recommendedName>
</protein>
<dbReference type="RefSeq" id="WP_341471526.1">
    <property type="nucleotide sequence ID" value="NZ_CP128400.1"/>
</dbReference>
<keyword evidence="1" id="KW-0732">Signal</keyword>
<dbReference type="EMBL" id="JACATZ010000003">
    <property type="protein sequence ID" value="NWJ47748.1"/>
    <property type="molecule type" value="Genomic_DNA"/>
</dbReference>
<dbReference type="Proteomes" id="UP001431572">
    <property type="component" value="Chromosome 2"/>
</dbReference>
<feature type="signal peptide" evidence="1">
    <location>
        <begin position="1"/>
        <end position="28"/>
    </location>
</feature>
<keyword evidence="5" id="KW-1185">Reference proteome</keyword>
<proteinExistence type="predicted"/>
<evidence type="ECO:0000313" key="5">
    <source>
        <dbReference type="Proteomes" id="UP001431572"/>
    </source>
</evidence>
<dbReference type="SUPFAM" id="SSF51445">
    <property type="entry name" value="(Trans)glycosidases"/>
    <property type="match status" value="1"/>
</dbReference>
<evidence type="ECO:0000313" key="4">
    <source>
        <dbReference type="Proteomes" id="UP000521676"/>
    </source>
</evidence>
<evidence type="ECO:0000256" key="1">
    <source>
        <dbReference type="SAM" id="SignalP"/>
    </source>
</evidence>
<evidence type="ECO:0008006" key="6">
    <source>
        <dbReference type="Google" id="ProtNLM"/>
    </source>
</evidence>
<organism evidence="2 4">
    <name type="scientific">Candidatus Chlorohelix allophototropha</name>
    <dbReference type="NCBI Taxonomy" id="3003348"/>
    <lineage>
        <taxon>Bacteria</taxon>
        <taxon>Bacillati</taxon>
        <taxon>Chloroflexota</taxon>
        <taxon>Chloroflexia</taxon>
        <taxon>Candidatus Chloroheliales</taxon>
        <taxon>Candidatus Chloroheliaceae</taxon>
        <taxon>Candidatus Chlorohelix</taxon>
    </lineage>
</organism>
<dbReference type="AlphaFoldDB" id="A0A8T7M6K5"/>
<dbReference type="EMBL" id="CP128400">
    <property type="protein sequence ID" value="WJW69653.1"/>
    <property type="molecule type" value="Genomic_DNA"/>
</dbReference>
<gene>
    <name evidence="2" type="ORF">HXX08_17990</name>
    <name evidence="3" type="ORF">OZ401_003281</name>
</gene>
<evidence type="ECO:0000313" key="3">
    <source>
        <dbReference type="EMBL" id="WJW69653.1"/>
    </source>
</evidence>
<dbReference type="Proteomes" id="UP000521676">
    <property type="component" value="Unassembled WGS sequence"/>
</dbReference>
<evidence type="ECO:0000313" key="2">
    <source>
        <dbReference type="EMBL" id="NWJ47748.1"/>
    </source>
</evidence>
<feature type="chain" id="PRO_5035766457" description="Glycoside hydrolase family 5 domain-containing protein" evidence="1">
    <location>
        <begin position="29"/>
        <end position="760"/>
    </location>
</feature>
<reference evidence="3" key="2">
    <citation type="journal article" date="2024" name="Nature">
        <title>Anoxygenic phototroph of the Chloroflexota uses a type I reaction centre.</title>
        <authorList>
            <person name="Tsuji J.M."/>
            <person name="Shaw N.A."/>
            <person name="Nagashima S."/>
            <person name="Venkiteswaran J.J."/>
            <person name="Schiff S.L."/>
            <person name="Watanabe T."/>
            <person name="Fukui M."/>
            <person name="Hanada S."/>
            <person name="Tank M."/>
            <person name="Neufeld J.D."/>
        </authorList>
    </citation>
    <scope>NUCLEOTIDE SEQUENCE</scope>
    <source>
        <strain evidence="3">L227-S17</strain>
    </source>
</reference>
<name>A0A8T7M6K5_9CHLR</name>
<reference evidence="2 4" key="1">
    <citation type="submission" date="2020-06" db="EMBL/GenBank/DDBJ databases">
        <title>Anoxygenic phototrophic Chloroflexota member uses a Type I reaction center.</title>
        <authorList>
            <person name="Tsuji J.M."/>
            <person name="Shaw N.A."/>
            <person name="Nagashima S."/>
            <person name="Venkiteswaran J."/>
            <person name="Schiff S.L."/>
            <person name="Hanada S."/>
            <person name="Tank M."/>
            <person name="Neufeld J.D."/>
        </authorList>
    </citation>
    <scope>NUCLEOTIDE SEQUENCE [LARGE SCALE GENOMIC DNA]</scope>
    <source>
        <strain evidence="2">L227-S17</strain>
    </source>
</reference>